<dbReference type="EMBL" id="CDMZ01000080">
    <property type="protein sequence ID" value="CEM06181.1"/>
    <property type="molecule type" value="Genomic_DNA"/>
</dbReference>
<dbReference type="InterPro" id="IPR001251">
    <property type="entry name" value="CRAL-TRIO_dom"/>
</dbReference>
<gene>
    <name evidence="3" type="ORF">Cvel_14841</name>
</gene>
<dbReference type="Pfam" id="PF00650">
    <property type="entry name" value="CRAL_TRIO"/>
    <property type="match status" value="1"/>
</dbReference>
<proteinExistence type="predicted"/>
<feature type="region of interest" description="Disordered" evidence="1">
    <location>
        <begin position="283"/>
        <end position="307"/>
    </location>
</feature>
<feature type="domain" description="CRAL-TRIO" evidence="2">
    <location>
        <begin position="93"/>
        <end position="275"/>
    </location>
</feature>
<dbReference type="PANTHER" id="PTHR45657">
    <property type="entry name" value="CRAL-TRIO DOMAIN-CONTAINING PROTEIN YKL091C-RELATED"/>
    <property type="match status" value="1"/>
</dbReference>
<evidence type="ECO:0000259" key="2">
    <source>
        <dbReference type="PROSITE" id="PS50191"/>
    </source>
</evidence>
<reference evidence="3" key="1">
    <citation type="submission" date="2014-11" db="EMBL/GenBank/DDBJ databases">
        <authorList>
            <person name="Otto D Thomas"/>
            <person name="Naeem Raeece"/>
        </authorList>
    </citation>
    <scope>NUCLEOTIDE SEQUENCE</scope>
</reference>
<accession>A0A0G4F386</accession>
<dbReference type="SUPFAM" id="SSF52087">
    <property type="entry name" value="CRAL/TRIO domain"/>
    <property type="match status" value="1"/>
</dbReference>
<dbReference type="PhylomeDB" id="A0A0G4F386"/>
<dbReference type="CDD" id="cd00170">
    <property type="entry name" value="SEC14"/>
    <property type="match status" value="1"/>
</dbReference>
<dbReference type="PROSITE" id="PS50191">
    <property type="entry name" value="CRAL_TRIO"/>
    <property type="match status" value="1"/>
</dbReference>
<dbReference type="AlphaFoldDB" id="A0A0G4F386"/>
<feature type="compositionally biased region" description="Basic and acidic residues" evidence="1">
    <location>
        <begin position="431"/>
        <end position="446"/>
    </location>
</feature>
<dbReference type="InterPro" id="IPR036865">
    <property type="entry name" value="CRAL-TRIO_dom_sf"/>
</dbReference>
<organism evidence="3">
    <name type="scientific">Chromera velia CCMP2878</name>
    <dbReference type="NCBI Taxonomy" id="1169474"/>
    <lineage>
        <taxon>Eukaryota</taxon>
        <taxon>Sar</taxon>
        <taxon>Alveolata</taxon>
        <taxon>Colpodellida</taxon>
        <taxon>Chromeraceae</taxon>
        <taxon>Chromera</taxon>
    </lineage>
</organism>
<sequence length="446" mass="48857">MSDFSHELPLLSDLYQQQASRLSALKDQISLLPQGAAIMKENDDLALLRYVLSNPETSKAADLLLKAHEWKAANPHVMEALRGRTPFPPEREARLALKAFMAIGHHGHSKQGEPIFIIRPGISNPAAVWKYVKRATVSDYVTFKNLQSLQICDILTRETGRFHKVINIVDGSHMSFSRMDRSFLGAVGEASKRGDFLTPQLLKKQVIMDPPGFFSVLFSIAKVVKSKKTLEKIHVHSNTNGKKKDASKCPAVKAEGIISTETLPSFLGGSCRCEGGCIPLFDNETKEPNTDTPAGTGGNTKSPALKDAERFDEAAGGRDETIDKAVNRILKEVHGLERKAEKATQEEEKRPIVQDTVRADISPASVPVQVSADSAVGVQDPFTEALCTFLDFDFESALDDALDGLDLDEDAALDGFLEEVEMKRRTASRGMGRDRMGREAGRGRGG</sequence>
<dbReference type="PANTHER" id="PTHR45657:SF1">
    <property type="entry name" value="CRAL-TRIO DOMAIN-CONTAINING PROTEIN YKL091C-RELATED"/>
    <property type="match status" value="1"/>
</dbReference>
<dbReference type="InterPro" id="IPR051026">
    <property type="entry name" value="PI/PC_transfer"/>
</dbReference>
<dbReference type="SMART" id="SM00516">
    <property type="entry name" value="SEC14"/>
    <property type="match status" value="1"/>
</dbReference>
<evidence type="ECO:0000256" key="1">
    <source>
        <dbReference type="SAM" id="MobiDB-lite"/>
    </source>
</evidence>
<feature type="region of interest" description="Disordered" evidence="1">
    <location>
        <begin position="424"/>
        <end position="446"/>
    </location>
</feature>
<dbReference type="VEuPathDB" id="CryptoDB:Cvel_14841"/>
<protein>
    <recommendedName>
        <fullName evidence="2">CRAL-TRIO domain-containing protein</fullName>
    </recommendedName>
</protein>
<dbReference type="Gene3D" id="3.40.525.10">
    <property type="entry name" value="CRAL-TRIO lipid binding domain"/>
    <property type="match status" value="1"/>
</dbReference>
<name>A0A0G4F386_9ALVE</name>
<evidence type="ECO:0000313" key="3">
    <source>
        <dbReference type="EMBL" id="CEM06181.1"/>
    </source>
</evidence>